<dbReference type="AlphaFoldDB" id="A0A8H8XDJ1"/>
<dbReference type="Proteomes" id="UP000643672">
    <property type="component" value="Unassembled WGS sequence"/>
</dbReference>
<proteinExistence type="predicted"/>
<accession>A0A8H8XDJ1</accession>
<organism evidence="1 2">
    <name type="scientific">Bathymodiolus thermophilus thioautotrophic gill symbiont</name>
    <dbReference type="NCBI Taxonomy" id="2360"/>
    <lineage>
        <taxon>Bacteria</taxon>
        <taxon>Pseudomonadati</taxon>
        <taxon>Pseudomonadota</taxon>
        <taxon>Gammaproteobacteria</taxon>
        <taxon>sulfur-oxidizing symbionts</taxon>
    </lineage>
</organism>
<keyword evidence="2" id="KW-1185">Reference proteome</keyword>
<comment type="caution">
    <text evidence="1">The sequence shown here is derived from an EMBL/GenBank/DDBJ whole genome shotgun (WGS) entry which is preliminary data.</text>
</comment>
<evidence type="ECO:0000313" key="2">
    <source>
        <dbReference type="Proteomes" id="UP000643672"/>
    </source>
</evidence>
<name>A0A8H8XDJ1_9GAMM</name>
<gene>
    <name evidence="1" type="ORF">THERMOS_1839</name>
</gene>
<sequence length="44" mass="4928">MAVNLADYNDDNLFIFLSRLCGGEFITPVIRFSVLFLSRLCGGE</sequence>
<reference evidence="1 2" key="1">
    <citation type="submission" date="2020-05" db="EMBL/GenBank/DDBJ databases">
        <authorList>
            <person name="Petersen J."/>
            <person name="Sayavedra L."/>
        </authorList>
    </citation>
    <scope>NUCLEOTIDE SEQUENCE [LARGE SCALE GENOMIC DNA]</scope>
    <source>
        <strain evidence="1">B thermophilus SOXS</strain>
    </source>
</reference>
<dbReference type="EMBL" id="CAESAQ020000078">
    <property type="protein sequence ID" value="CAB5503791.1"/>
    <property type="molecule type" value="Genomic_DNA"/>
</dbReference>
<evidence type="ECO:0000313" key="1">
    <source>
        <dbReference type="EMBL" id="CAB5503791.1"/>
    </source>
</evidence>
<protein>
    <submittedName>
        <fullName evidence="1">Uncharacterized protein</fullName>
    </submittedName>
</protein>